<dbReference type="AlphaFoldDB" id="A0A7Z9BIQ3"/>
<evidence type="ECO:0000313" key="2">
    <source>
        <dbReference type="EMBL" id="VXD12741.1"/>
    </source>
</evidence>
<sequence>MNNYPSLYHSLPKGQWIVTTYSQINWIEIFYREAKGWLGLKEYQIPDKRSLIRHWILVFCAYTFILWHSLTGELRRRWANKPLNTFGDALEAFRTAISFRFVEWLQHNRDVFAAYKASLGLIWA</sequence>
<protein>
    <submittedName>
        <fullName evidence="2">ProF</fullName>
    </submittedName>
</protein>
<comment type="caution">
    <text evidence="2">The sequence shown here is derived from an EMBL/GenBank/DDBJ whole genome shotgun (WGS) entry which is preliminary data.</text>
</comment>
<gene>
    <name evidence="2" type="ORF">PL9631_1060179</name>
</gene>
<dbReference type="InterPro" id="IPR012337">
    <property type="entry name" value="RNaseH-like_sf"/>
</dbReference>
<name>A0A7Z9BIQ3_9CYAN</name>
<reference evidence="2" key="1">
    <citation type="submission" date="2019-10" db="EMBL/GenBank/DDBJ databases">
        <authorList>
            <consortium name="Genoscope - CEA"/>
            <person name="William W."/>
        </authorList>
    </citation>
    <scope>NUCLEOTIDE SEQUENCE [LARGE SCALE GENOMIC DNA]</scope>
    <source>
        <strain evidence="2">BBR_PRJEB10994</strain>
    </source>
</reference>
<feature type="transmembrane region" description="Helical" evidence="1">
    <location>
        <begin position="52"/>
        <end position="70"/>
    </location>
</feature>
<accession>A0A7Z9BIQ3</accession>
<dbReference type="EMBL" id="CZCS02000009">
    <property type="protein sequence ID" value="VXD12741.1"/>
    <property type="molecule type" value="Genomic_DNA"/>
</dbReference>
<proteinExistence type="predicted"/>
<keyword evidence="1" id="KW-0812">Transmembrane</keyword>
<organism evidence="2 3">
    <name type="scientific">Planktothrix paucivesiculata PCC 9631</name>
    <dbReference type="NCBI Taxonomy" id="671071"/>
    <lineage>
        <taxon>Bacteria</taxon>
        <taxon>Bacillati</taxon>
        <taxon>Cyanobacteriota</taxon>
        <taxon>Cyanophyceae</taxon>
        <taxon>Oscillatoriophycideae</taxon>
        <taxon>Oscillatoriales</taxon>
        <taxon>Microcoleaceae</taxon>
        <taxon>Planktothrix</taxon>
    </lineage>
</organism>
<evidence type="ECO:0000313" key="3">
    <source>
        <dbReference type="Proteomes" id="UP000182190"/>
    </source>
</evidence>
<evidence type="ECO:0000256" key="1">
    <source>
        <dbReference type="SAM" id="Phobius"/>
    </source>
</evidence>
<keyword evidence="3" id="KW-1185">Reference proteome</keyword>
<dbReference type="Proteomes" id="UP000182190">
    <property type="component" value="Unassembled WGS sequence"/>
</dbReference>
<dbReference type="SUPFAM" id="SSF53098">
    <property type="entry name" value="Ribonuclease H-like"/>
    <property type="match status" value="1"/>
</dbReference>
<keyword evidence="1" id="KW-1133">Transmembrane helix</keyword>
<keyword evidence="1" id="KW-0472">Membrane</keyword>